<keyword evidence="6" id="KW-0067">ATP-binding</keyword>
<evidence type="ECO:0000256" key="6">
    <source>
        <dbReference type="ARBA" id="ARBA00022840"/>
    </source>
</evidence>
<keyword evidence="3" id="KW-0808">Transferase</keyword>
<dbReference type="PANTHER" id="PTHR43065:SF46">
    <property type="entry name" value="C4-DICARBOXYLATE TRANSPORT SENSOR PROTEIN DCTB"/>
    <property type="match status" value="1"/>
</dbReference>
<proteinExistence type="predicted"/>
<dbReference type="SUPFAM" id="SSF55785">
    <property type="entry name" value="PYP-like sensor domain (PAS domain)"/>
    <property type="match status" value="1"/>
</dbReference>
<dbReference type="Gene3D" id="3.30.565.10">
    <property type="entry name" value="Histidine kinase-like ATPase, C-terminal domain"/>
    <property type="match status" value="1"/>
</dbReference>
<accession>A0ABT7U873</accession>
<feature type="coiled-coil region" evidence="8">
    <location>
        <begin position="88"/>
        <end position="115"/>
    </location>
</feature>
<keyword evidence="9" id="KW-1133">Transmembrane helix</keyword>
<comment type="catalytic activity">
    <reaction evidence="1">
        <text>ATP + protein L-histidine = ADP + protein N-phospho-L-histidine.</text>
        <dbReference type="EC" id="2.7.13.3"/>
    </reaction>
</comment>
<evidence type="ECO:0000256" key="9">
    <source>
        <dbReference type="SAM" id="Phobius"/>
    </source>
</evidence>
<evidence type="ECO:0000313" key="11">
    <source>
        <dbReference type="EMBL" id="MDM8146438.1"/>
    </source>
</evidence>
<dbReference type="PROSITE" id="PS50109">
    <property type="entry name" value="HIS_KIN"/>
    <property type="match status" value="1"/>
</dbReference>
<dbReference type="SMART" id="SM00387">
    <property type="entry name" value="HATPase_c"/>
    <property type="match status" value="1"/>
</dbReference>
<feature type="transmembrane region" description="Helical" evidence="9">
    <location>
        <begin position="31"/>
        <end position="51"/>
    </location>
</feature>
<dbReference type="InterPro" id="IPR036890">
    <property type="entry name" value="HATPase_C_sf"/>
</dbReference>
<dbReference type="Pfam" id="PF02518">
    <property type="entry name" value="HATPase_c"/>
    <property type="match status" value="1"/>
</dbReference>
<keyword evidence="5 11" id="KW-0418">Kinase</keyword>
<reference evidence="12" key="1">
    <citation type="submission" date="2023-07" db="EMBL/GenBank/DDBJ databases">
        <title>Identification and characterization of horizontal gene transfer across gut microbiota members of farm animals based on homology search.</title>
        <authorList>
            <person name="Schwarzerova J."/>
            <person name="Nykrynova M."/>
            <person name="Jureckova K."/>
            <person name="Cejkova D."/>
            <person name="Rychlik I."/>
        </authorList>
    </citation>
    <scope>NUCLEOTIDE SEQUENCE [LARGE SCALE GENOMIC DNA]</scope>
    <source>
        <strain evidence="12">ET4</strain>
    </source>
</reference>
<evidence type="ECO:0000256" key="1">
    <source>
        <dbReference type="ARBA" id="ARBA00000085"/>
    </source>
</evidence>
<evidence type="ECO:0000256" key="4">
    <source>
        <dbReference type="ARBA" id="ARBA00022741"/>
    </source>
</evidence>
<feature type="domain" description="Histidine kinase" evidence="10">
    <location>
        <begin position="215"/>
        <end position="424"/>
    </location>
</feature>
<dbReference type="InterPro" id="IPR003594">
    <property type="entry name" value="HATPase_dom"/>
</dbReference>
<keyword evidence="7" id="KW-0902">Two-component regulatory system</keyword>
<name>A0ABT7U873_9BACE</name>
<dbReference type="PANTHER" id="PTHR43065">
    <property type="entry name" value="SENSOR HISTIDINE KINASE"/>
    <property type="match status" value="1"/>
</dbReference>
<keyword evidence="9" id="KW-0812">Transmembrane</keyword>
<dbReference type="PRINTS" id="PR00344">
    <property type="entry name" value="BCTRLSENSOR"/>
</dbReference>
<sequence length="424" mass="48149">MKTYSFYIITHITGIVACSLLGAFLGTRHLWFSVTGCALLLLVLAILLYRIQMRQTKMLQRIVECVRSQSLSERITAPFESRTIVHLAQELSVLLQDQKEKMQKEEARFRYYEQLLQEVDTALIVANAQGIVEWCNCSATRLFGRSVRLPECICQALAEGQEVMHYEHEGRPMDLALSQNRMLVQGRECRIISLKNLHGTLNRTEMEAWQKLIRVLTHEIMNSITPIISLSDTLCERSSEGPLSESAQQTLQQGLGIIHRRCKGLMEFVQNYRKLTRIAPPVKVPIGVNAFLKDLQRLVGGTDIRFTDDTPAGCVWHADRAQMEQVFLNLLRNAREACRNCPEPEIIVRANKQKERIIFTIKDNGEGILPEVRERIFVPFFTTKPNGSGIGLSLCRQIITLHDGSILVHSEPGSGSEFVLEFTE</sequence>
<dbReference type="EMBL" id="JAUDCF010000031">
    <property type="protein sequence ID" value="MDM8146438.1"/>
    <property type="molecule type" value="Genomic_DNA"/>
</dbReference>
<keyword evidence="12" id="KW-1185">Reference proteome</keyword>
<protein>
    <recommendedName>
        <fullName evidence="2">histidine kinase</fullName>
        <ecNumber evidence="2">2.7.13.3</ecNumber>
    </recommendedName>
</protein>
<evidence type="ECO:0000313" key="12">
    <source>
        <dbReference type="Proteomes" id="UP001228403"/>
    </source>
</evidence>
<dbReference type="PROSITE" id="PS51257">
    <property type="entry name" value="PROKAR_LIPOPROTEIN"/>
    <property type="match status" value="1"/>
</dbReference>
<dbReference type="InterPro" id="IPR004358">
    <property type="entry name" value="Sig_transdc_His_kin-like_C"/>
</dbReference>
<dbReference type="InterPro" id="IPR005467">
    <property type="entry name" value="His_kinase_dom"/>
</dbReference>
<dbReference type="Proteomes" id="UP001228403">
    <property type="component" value="Unassembled WGS sequence"/>
</dbReference>
<evidence type="ECO:0000256" key="7">
    <source>
        <dbReference type="ARBA" id="ARBA00023012"/>
    </source>
</evidence>
<dbReference type="GO" id="GO:0016301">
    <property type="term" value="F:kinase activity"/>
    <property type="evidence" value="ECO:0007669"/>
    <property type="project" value="UniProtKB-KW"/>
</dbReference>
<gene>
    <name evidence="11" type="ORF">QUW02_11000</name>
</gene>
<comment type="caution">
    <text evidence="11">The sequence shown here is derived from an EMBL/GenBank/DDBJ whole genome shotgun (WGS) entry which is preliminary data.</text>
</comment>
<keyword evidence="8" id="KW-0175">Coiled coil</keyword>
<evidence type="ECO:0000259" key="10">
    <source>
        <dbReference type="PROSITE" id="PS50109"/>
    </source>
</evidence>
<evidence type="ECO:0000256" key="5">
    <source>
        <dbReference type="ARBA" id="ARBA00022777"/>
    </source>
</evidence>
<dbReference type="InterPro" id="IPR035965">
    <property type="entry name" value="PAS-like_dom_sf"/>
</dbReference>
<keyword evidence="9" id="KW-0472">Membrane</keyword>
<evidence type="ECO:0000256" key="8">
    <source>
        <dbReference type="SAM" id="Coils"/>
    </source>
</evidence>
<evidence type="ECO:0000256" key="2">
    <source>
        <dbReference type="ARBA" id="ARBA00012438"/>
    </source>
</evidence>
<feature type="transmembrane region" description="Helical" evidence="9">
    <location>
        <begin position="7"/>
        <end position="25"/>
    </location>
</feature>
<dbReference type="SUPFAM" id="SSF55874">
    <property type="entry name" value="ATPase domain of HSP90 chaperone/DNA topoisomerase II/histidine kinase"/>
    <property type="match status" value="1"/>
</dbReference>
<organism evidence="11 12">
    <name type="scientific">Bacteroides eggerthii</name>
    <dbReference type="NCBI Taxonomy" id="28111"/>
    <lineage>
        <taxon>Bacteria</taxon>
        <taxon>Pseudomonadati</taxon>
        <taxon>Bacteroidota</taxon>
        <taxon>Bacteroidia</taxon>
        <taxon>Bacteroidales</taxon>
        <taxon>Bacteroidaceae</taxon>
        <taxon>Bacteroides</taxon>
    </lineage>
</organism>
<keyword evidence="4" id="KW-0547">Nucleotide-binding</keyword>
<dbReference type="EC" id="2.7.13.3" evidence="2"/>
<evidence type="ECO:0000256" key="3">
    <source>
        <dbReference type="ARBA" id="ARBA00022679"/>
    </source>
</evidence>